<dbReference type="Proteomes" id="UP000887576">
    <property type="component" value="Unplaced"/>
</dbReference>
<dbReference type="WBParaSite" id="JU765_v2.g15699.t1">
    <property type="protein sequence ID" value="JU765_v2.g15699.t1"/>
    <property type="gene ID" value="JU765_v2.g15699"/>
</dbReference>
<evidence type="ECO:0000313" key="2">
    <source>
        <dbReference type="WBParaSite" id="JU765_v2.g15699.t1"/>
    </source>
</evidence>
<protein>
    <submittedName>
        <fullName evidence="2">Uncharacterized protein</fullName>
    </submittedName>
</protein>
<reference evidence="2" key="1">
    <citation type="submission" date="2022-11" db="UniProtKB">
        <authorList>
            <consortium name="WormBaseParasite"/>
        </authorList>
    </citation>
    <scope>IDENTIFICATION</scope>
</reference>
<proteinExistence type="predicted"/>
<name>A0AC34QEZ1_9BILA</name>
<evidence type="ECO:0000313" key="1">
    <source>
        <dbReference type="Proteomes" id="UP000887576"/>
    </source>
</evidence>
<sequence length="150" mass="16648">KSSSRKSQTSVQKFQISTVREKSSTPIVRPKKVGSKRTRNRASNNEKPKESSPNPSQNHQSPKSPTLNQASRPETSNLPKEKQEPSSSVQEPSSSGQEQSGASTTSSSKDDLKPPMYAPEMNVKSDEDTFTHVKSLEWDPAVSDQEHRKR</sequence>
<organism evidence="1 2">
    <name type="scientific">Panagrolaimus sp. JU765</name>
    <dbReference type="NCBI Taxonomy" id="591449"/>
    <lineage>
        <taxon>Eukaryota</taxon>
        <taxon>Metazoa</taxon>
        <taxon>Ecdysozoa</taxon>
        <taxon>Nematoda</taxon>
        <taxon>Chromadorea</taxon>
        <taxon>Rhabditida</taxon>
        <taxon>Tylenchina</taxon>
        <taxon>Panagrolaimomorpha</taxon>
        <taxon>Panagrolaimoidea</taxon>
        <taxon>Panagrolaimidae</taxon>
        <taxon>Panagrolaimus</taxon>
    </lineage>
</organism>
<accession>A0AC34QEZ1</accession>